<evidence type="ECO:0000313" key="9">
    <source>
        <dbReference type="Proteomes" id="UP000025061"/>
    </source>
</evidence>
<evidence type="ECO:0000256" key="2">
    <source>
        <dbReference type="ARBA" id="ARBA00023136"/>
    </source>
</evidence>
<dbReference type="Proteomes" id="UP000025061">
    <property type="component" value="Unassembled WGS sequence"/>
</dbReference>
<gene>
    <name evidence="8" type="ORF">HHI_06179</name>
</gene>
<feature type="signal peptide" evidence="5">
    <location>
        <begin position="1"/>
        <end position="32"/>
    </location>
</feature>
<dbReference type="Pfam" id="PF00593">
    <property type="entry name" value="TonB_dep_Rec_b-barrel"/>
    <property type="match status" value="1"/>
</dbReference>
<comment type="similarity">
    <text evidence="4">Belongs to the TonB-dependent receptor family.</text>
</comment>
<dbReference type="PANTHER" id="PTHR40980:SF4">
    <property type="entry name" value="TONB-DEPENDENT RECEPTOR-LIKE BETA-BARREL DOMAIN-CONTAINING PROTEIN"/>
    <property type="match status" value="1"/>
</dbReference>
<dbReference type="InterPro" id="IPR010104">
    <property type="entry name" value="TonB_rcpt_bac"/>
</dbReference>
<evidence type="ECO:0000256" key="5">
    <source>
        <dbReference type="SAM" id="SignalP"/>
    </source>
</evidence>
<comment type="caution">
    <text evidence="8">The sequence shown here is derived from an EMBL/GenBank/DDBJ whole genome shotgun (WGS) entry which is preliminary data.</text>
</comment>
<dbReference type="InterPro" id="IPR008969">
    <property type="entry name" value="CarboxyPept-like_regulatory"/>
</dbReference>
<dbReference type="InterPro" id="IPR037066">
    <property type="entry name" value="Plug_dom_sf"/>
</dbReference>
<keyword evidence="8" id="KW-0675">Receptor</keyword>
<dbReference type="PANTHER" id="PTHR40980">
    <property type="entry name" value="PLUG DOMAIN-CONTAINING PROTEIN"/>
    <property type="match status" value="1"/>
</dbReference>
<accession>A0A059FWZ1</accession>
<dbReference type="Gene3D" id="2.40.170.20">
    <property type="entry name" value="TonB-dependent receptor, beta-barrel domain"/>
    <property type="match status" value="1"/>
</dbReference>
<name>A0A059FWZ1_9PROT</name>
<evidence type="ECO:0000256" key="3">
    <source>
        <dbReference type="ARBA" id="ARBA00023237"/>
    </source>
</evidence>
<dbReference type="InterPro" id="IPR012910">
    <property type="entry name" value="Plug_dom"/>
</dbReference>
<keyword evidence="5" id="KW-0732">Signal</keyword>
<feature type="domain" description="TonB-dependent receptor plug" evidence="7">
    <location>
        <begin position="158"/>
        <end position="256"/>
    </location>
</feature>
<dbReference type="InterPro" id="IPR036942">
    <property type="entry name" value="Beta-barrel_TonB_sf"/>
</dbReference>
<dbReference type="SUPFAM" id="SSF49464">
    <property type="entry name" value="Carboxypeptidase regulatory domain-like"/>
    <property type="match status" value="1"/>
</dbReference>
<keyword evidence="2 4" id="KW-0472">Membrane</keyword>
<dbReference type="NCBIfam" id="TIGR01782">
    <property type="entry name" value="TonB-Xanth-Caul"/>
    <property type="match status" value="1"/>
</dbReference>
<dbReference type="InterPro" id="IPR000531">
    <property type="entry name" value="Beta-barrel_TonB"/>
</dbReference>
<keyword evidence="3" id="KW-0998">Cell outer membrane</keyword>
<evidence type="ECO:0000256" key="4">
    <source>
        <dbReference type="RuleBase" id="RU003357"/>
    </source>
</evidence>
<evidence type="ECO:0000313" key="8">
    <source>
        <dbReference type="EMBL" id="KCZ95235.1"/>
    </source>
</evidence>
<feature type="chain" id="PRO_5001577754" evidence="5">
    <location>
        <begin position="33"/>
        <end position="975"/>
    </location>
</feature>
<dbReference type="Pfam" id="PF07715">
    <property type="entry name" value="Plug"/>
    <property type="match status" value="1"/>
</dbReference>
<dbReference type="AlphaFoldDB" id="A0A059FWZ1"/>
<evidence type="ECO:0000259" key="7">
    <source>
        <dbReference type="Pfam" id="PF07715"/>
    </source>
</evidence>
<keyword evidence="9" id="KW-1185">Reference proteome</keyword>
<comment type="subcellular location">
    <subcellularLocation>
        <location evidence="1 4">Cell outer membrane</location>
    </subcellularLocation>
</comment>
<dbReference type="GO" id="GO:0009279">
    <property type="term" value="C:cell outer membrane"/>
    <property type="evidence" value="ECO:0007669"/>
    <property type="project" value="UniProtKB-SubCell"/>
</dbReference>
<dbReference type="SUPFAM" id="SSF56935">
    <property type="entry name" value="Porins"/>
    <property type="match status" value="1"/>
</dbReference>
<feature type="domain" description="TonB-dependent receptor-like beta-barrel" evidence="6">
    <location>
        <begin position="487"/>
        <end position="934"/>
    </location>
</feature>
<protein>
    <submittedName>
        <fullName evidence="8">Outer membrane receptor (OMR) family protein</fullName>
    </submittedName>
</protein>
<proteinExistence type="inferred from homology"/>
<sequence>MTMADGFMKHSFKQALRASACALSSMTLMASAAAVFPLSAAAQAQEAGQISGKLTNAGTGTPLAGAKILLVETGATTASRNGGRFEFRNVPAGAYTLEVSYIGLSDTTAAVSVAEGQTAEIDVAMSDLMLLDSVVVIGQRASQASGLNQQRVADNLSNVVSADQAGRFPDTNAAEALQRVPGVAINREEKGGEGRYISIRGLDSGLNNFKINGINVAQTDTETRRVPLDVVQADALSKIVVNKTLLPDMDGDGIGGSVELETGSAFDLKDRLIRFNLEGNQNDFADKLGGKVSATYGDTFGADDRFGVLVSAIYNKRHTMGYNNLQDEDYIPYFEQDEGEPVDLSGGNMLIPWWFGLGNFDNERENIGGSIALDYRLDENTSLYLKGSYNRLEDIELSSGFFIIADDDELYQDGVYNPEGGTVYRVRSEYEESVFSNSTLTVGGSTSHNQFVFDYSLGYALGIFEEPNDYEVGFEFELSGPVLYDYSDPFFPQPILSDDDQAAIRDPSNFVLGGNDIDLDDSRDEKYIGQFDVTYEPGISWLSYVKSGFKLQRSERSLFEANVLEAEGDLLLSGAIFEGGLLDTSDIGSPYGSILRLNPSSVKNWREIAEQLVADGVLENAYAGDPLDADSYEATEDIYAGYLMAKAVQGNFEFLGGARVEYLDFTSNGYELIESEDGESVLPRTSKSNNTQFLPRFQVNYRPSDKMVIRGAAYTSLARPEFLFLNAATEIEIEDSNTISAFVGNPDLKPAYAWNFDLGAEYYLNNIGLVSGGVFYKSIDDFIFIDAAPEGETSIPELNARFPGYNIDVETVFNGNRAEVYGAEFAYMNQFTNLPGALGGLGVYGNFTLQETSADTGLEGREDVPFFNAPDYVGTVALTYQKYGIEGNLAYTFRGESLEELGPYLIDKYQQSYETLDGQLRYALNKKTSIYVNAIDILDDGLDPVVNKTLGKEGRYPEDVTFNGRTVTFGVTLEF</sequence>
<dbReference type="EMBL" id="ARYI01000004">
    <property type="protein sequence ID" value="KCZ95235.1"/>
    <property type="molecule type" value="Genomic_DNA"/>
</dbReference>
<dbReference type="OrthoDB" id="5476657at2"/>
<reference evidence="8 9" key="1">
    <citation type="submission" date="2013-04" db="EMBL/GenBank/DDBJ databases">
        <title>Hyphomonas hirschiana VP5 Genome Sequencing.</title>
        <authorList>
            <person name="Lai Q."/>
            <person name="Shao Z."/>
        </authorList>
    </citation>
    <scope>NUCLEOTIDE SEQUENCE [LARGE SCALE GENOMIC DNA]</scope>
    <source>
        <strain evidence="8 9">VP5</strain>
    </source>
</reference>
<dbReference type="PATRIC" id="fig|1280951.3.peg.1248"/>
<keyword evidence="4" id="KW-0798">TonB box</keyword>
<evidence type="ECO:0000256" key="1">
    <source>
        <dbReference type="ARBA" id="ARBA00004442"/>
    </source>
</evidence>
<dbReference type="Gene3D" id="2.170.130.10">
    <property type="entry name" value="TonB-dependent receptor, plug domain"/>
    <property type="match status" value="1"/>
</dbReference>
<dbReference type="Gene3D" id="2.60.40.1120">
    <property type="entry name" value="Carboxypeptidase-like, regulatory domain"/>
    <property type="match status" value="1"/>
</dbReference>
<evidence type="ECO:0000259" key="6">
    <source>
        <dbReference type="Pfam" id="PF00593"/>
    </source>
</evidence>
<organism evidence="8 9">
    <name type="scientific">Hyphomonas hirschiana VP5</name>
    <dbReference type="NCBI Taxonomy" id="1280951"/>
    <lineage>
        <taxon>Bacteria</taxon>
        <taxon>Pseudomonadati</taxon>
        <taxon>Pseudomonadota</taxon>
        <taxon>Alphaproteobacteria</taxon>
        <taxon>Hyphomonadales</taxon>
        <taxon>Hyphomonadaceae</taxon>
        <taxon>Hyphomonas</taxon>
    </lineage>
</organism>
<dbReference type="Pfam" id="PF13620">
    <property type="entry name" value="CarboxypepD_reg"/>
    <property type="match status" value="1"/>
</dbReference>